<evidence type="ECO:0000313" key="2">
    <source>
        <dbReference type="Proteomes" id="UP001605261"/>
    </source>
</evidence>
<reference evidence="1 2" key="1">
    <citation type="submission" date="2024-09" db="EMBL/GenBank/DDBJ databases">
        <authorList>
            <consortium name="All-Russian atlas of soil microorganisms"/>
            <consortium name="as a basis for the search for new antimicrobial producers and enzymes with unique properties"/>
            <person name="Sokolova E.A."/>
            <person name="Voronina E.N."/>
        </authorList>
    </citation>
    <scope>NUCLEOTIDE SEQUENCE [LARGE SCALE GENOMIC DNA]</scope>
    <source>
        <strain evidence="1 2">AF-22b-331.1</strain>
    </source>
</reference>
<dbReference type="InterPro" id="IPR053733">
    <property type="entry name" value="Heme_Transport_Util_sf"/>
</dbReference>
<accession>A0ABW7CZ34</accession>
<protein>
    <submittedName>
        <fullName evidence="1">Hemin transport protein</fullName>
    </submittedName>
</protein>
<dbReference type="Gene3D" id="3.40.1570.10">
    <property type="entry name" value="HemS/ChuS/ChuX like domains"/>
    <property type="match status" value="1"/>
</dbReference>
<comment type="caution">
    <text evidence="1">The sequence shown here is derived from an EMBL/GenBank/DDBJ whole genome shotgun (WGS) entry which is preliminary data.</text>
</comment>
<dbReference type="Proteomes" id="UP001605261">
    <property type="component" value="Unassembled WGS sequence"/>
</dbReference>
<keyword evidence="2" id="KW-1185">Reference proteome</keyword>
<gene>
    <name evidence="1" type="ORF">ACEU0G_004168</name>
</gene>
<dbReference type="EMBL" id="JBHGCJ010000009">
    <property type="protein sequence ID" value="MFG6110140.1"/>
    <property type="molecule type" value="Genomic_DNA"/>
</dbReference>
<organism evidence="1 2">
    <name type="scientific">Stenotrophomonas nematodicola</name>
    <dbReference type="NCBI Taxonomy" id="2656746"/>
    <lineage>
        <taxon>Bacteria</taxon>
        <taxon>Pseudomonadati</taxon>
        <taxon>Pseudomonadota</taxon>
        <taxon>Gammaproteobacteria</taxon>
        <taxon>Lysobacterales</taxon>
        <taxon>Lysobacteraceae</taxon>
        <taxon>Stenotrophomonas</taxon>
    </lineage>
</organism>
<sequence>MSRALSALRSTDPAVFPGRLPTARQLASLGTVLCLYRPDSSELGGWKHAVSAHACQGMDSEGIRESLCFADARGRCCWRLYLLPDSDFLAWDRLVSAFPARLEPVNDGGVAERLWRRLATRLGAEPWRMCALRLHAGDGQGLSASLAALSSLGASAARRIAHVEGADGELWIDDCCCASAARLAPPRRDPTEAPRVRL</sequence>
<proteinExistence type="predicted"/>
<dbReference type="RefSeq" id="WP_394163887.1">
    <property type="nucleotide sequence ID" value="NZ_JBHGCJ010000009.1"/>
</dbReference>
<name>A0ABW7CZ34_9GAMM</name>
<dbReference type="SUPFAM" id="SSF144064">
    <property type="entry name" value="Heme iron utilization protein-like"/>
    <property type="match status" value="1"/>
</dbReference>
<evidence type="ECO:0000313" key="1">
    <source>
        <dbReference type="EMBL" id="MFG6110140.1"/>
    </source>
</evidence>